<gene>
    <name evidence="2" type="ORF">MNBD_CHLOROFLEXI01-2919</name>
</gene>
<dbReference type="Pfam" id="PF13384">
    <property type="entry name" value="HTH_23"/>
    <property type="match status" value="1"/>
</dbReference>
<dbReference type="Pfam" id="PF03811">
    <property type="entry name" value="Zn_ribbon_InsA"/>
    <property type="match status" value="1"/>
</dbReference>
<sequence length="113" mass="13102">MVCPRCHAEDRQIKDGRTVADSQRFRCRLCGCRYTPYAKEQGYDEEVRHQALMLHLEGLNLRQIGRLLNVHHQTVANWIKGYANYLPQDLPPSILELEALDSDFENAFVLDTD</sequence>
<organism evidence="2">
    <name type="scientific">hydrothermal vent metagenome</name>
    <dbReference type="NCBI Taxonomy" id="652676"/>
    <lineage>
        <taxon>unclassified sequences</taxon>
        <taxon>metagenomes</taxon>
        <taxon>ecological metagenomes</taxon>
    </lineage>
</organism>
<dbReference type="InterPro" id="IPR003220">
    <property type="entry name" value="InsA_N_dom_Znf"/>
</dbReference>
<dbReference type="SUPFAM" id="SSF46689">
    <property type="entry name" value="Homeodomain-like"/>
    <property type="match status" value="1"/>
</dbReference>
<dbReference type="PANTHER" id="PTHR33293">
    <property type="entry name" value="INSERTION ELEMENT IS1 1 PROTEIN INSB-RELATED"/>
    <property type="match status" value="1"/>
</dbReference>
<dbReference type="GO" id="GO:0006313">
    <property type="term" value="P:DNA transposition"/>
    <property type="evidence" value="ECO:0007669"/>
    <property type="project" value="InterPro"/>
</dbReference>
<dbReference type="EMBL" id="UOEU01000883">
    <property type="protein sequence ID" value="VAW42051.1"/>
    <property type="molecule type" value="Genomic_DNA"/>
</dbReference>
<dbReference type="PANTHER" id="PTHR33293:SF2">
    <property type="entry name" value="TRANSPOSASE"/>
    <property type="match status" value="1"/>
</dbReference>
<protein>
    <recommendedName>
        <fullName evidence="1">InsA N-terminal zinc ribbon domain-containing protein</fullName>
    </recommendedName>
</protein>
<dbReference type="InterPro" id="IPR009057">
    <property type="entry name" value="Homeodomain-like_sf"/>
</dbReference>
<evidence type="ECO:0000313" key="2">
    <source>
        <dbReference type="EMBL" id="VAW42051.1"/>
    </source>
</evidence>
<evidence type="ECO:0000259" key="1">
    <source>
        <dbReference type="Pfam" id="PF03811"/>
    </source>
</evidence>
<dbReference type="InterPro" id="IPR051354">
    <property type="entry name" value="Transposase_27_IS1"/>
</dbReference>
<feature type="domain" description="InsA N-terminal zinc ribbon" evidence="1">
    <location>
        <begin position="3"/>
        <end position="30"/>
    </location>
</feature>
<dbReference type="InterPro" id="IPR036388">
    <property type="entry name" value="WH-like_DNA-bd_sf"/>
</dbReference>
<accession>A0A3B0VGJ7</accession>
<dbReference type="Gene3D" id="1.10.10.10">
    <property type="entry name" value="Winged helix-like DNA-binding domain superfamily/Winged helix DNA-binding domain"/>
    <property type="match status" value="1"/>
</dbReference>
<reference evidence="2" key="1">
    <citation type="submission" date="2018-06" db="EMBL/GenBank/DDBJ databases">
        <authorList>
            <person name="Zhirakovskaya E."/>
        </authorList>
    </citation>
    <scope>NUCLEOTIDE SEQUENCE</scope>
</reference>
<dbReference type="AlphaFoldDB" id="A0A3B0VGJ7"/>
<proteinExistence type="predicted"/>
<name>A0A3B0VGJ7_9ZZZZ</name>